<protein>
    <recommendedName>
        <fullName evidence="3">DUF1540 domain-containing protein</fullName>
    </recommendedName>
</protein>
<organism evidence="1 2">
    <name type="scientific">phage Lak_Megaphage_Sonny</name>
    <dbReference type="NCBI Taxonomy" id="3109229"/>
    <lineage>
        <taxon>Viruses</taxon>
        <taxon>Duplodnaviria</taxon>
        <taxon>Heunggongvirae</taxon>
        <taxon>Uroviricota</taxon>
        <taxon>Caudoviricetes</taxon>
        <taxon>Caudoviricetes code 15 clade</taxon>
    </lineage>
</organism>
<keyword evidence="2" id="KW-1185">Reference proteome</keyword>
<proteinExistence type="predicted"/>
<evidence type="ECO:0000313" key="1">
    <source>
        <dbReference type="EMBL" id="WQJ53246.1"/>
    </source>
</evidence>
<dbReference type="Proteomes" id="UP001358193">
    <property type="component" value="Segment"/>
</dbReference>
<dbReference type="EMBL" id="OR769223">
    <property type="protein sequence ID" value="WQJ53246.1"/>
    <property type="molecule type" value="Genomic_DNA"/>
</dbReference>
<evidence type="ECO:0008006" key="3">
    <source>
        <dbReference type="Google" id="ProtNLM"/>
    </source>
</evidence>
<evidence type="ECO:0000313" key="2">
    <source>
        <dbReference type="Proteomes" id="UP001358193"/>
    </source>
</evidence>
<name>A0ABZ0Z3J7_9CAUD</name>
<accession>A0ABZ0Z3J7</accession>
<sequence length="64" mass="7250">MKYNCENCVINNTCTLVKNGNELQCMVNAEYAPKIAVNTHSSDLVFVSDKDTDYTKYEGYSEDD</sequence>
<reference evidence="1 2" key="1">
    <citation type="submission" date="2023-11" db="EMBL/GenBank/DDBJ databases">
        <authorList>
            <person name="Cook R."/>
            <person name="Crisci M."/>
            <person name="Pye H."/>
            <person name="Adriaenssens E."/>
            <person name="Santini J."/>
        </authorList>
    </citation>
    <scope>NUCLEOTIDE SEQUENCE [LARGE SCALE GENOMIC DNA]</scope>
    <source>
        <strain evidence="1">Lak_Megaphage_Sonny</strain>
    </source>
</reference>